<name>A0A2K9MJL6_9RHOB</name>
<reference evidence="1 2" key="1">
    <citation type="submission" date="2017-12" db="EMBL/GenBank/DDBJ databases">
        <title>Genomic analysis of Paracoccus sp. CBA4604.</title>
        <authorList>
            <person name="Roh S.W."/>
            <person name="Kim J.Y."/>
            <person name="Kim J.S."/>
        </authorList>
    </citation>
    <scope>NUCLEOTIDE SEQUENCE [LARGE SCALE GENOMIC DNA]</scope>
    <source>
        <strain evidence="1 2">CBA4604</strain>
        <plasmid evidence="2">pcba4604-01</plasmid>
    </source>
</reference>
<proteinExistence type="predicted"/>
<dbReference type="Proteomes" id="UP000234882">
    <property type="component" value="Plasmid pCBA4604-01"/>
</dbReference>
<keyword evidence="1" id="KW-0614">Plasmid</keyword>
<accession>A0A2K9MJL6</accession>
<protein>
    <submittedName>
        <fullName evidence="1">Uncharacterized protein</fullName>
    </submittedName>
</protein>
<sequence length="77" mass="8608">MTASINALRRIRQARERHQISPVPLADCFLNLETSSVEEALFVIGAFMRAQGREITAAEARELRLLLQGDEECSAVH</sequence>
<dbReference type="AlphaFoldDB" id="A0A2K9MJL6"/>
<dbReference type="KEGG" id="paru:CYR75_15375"/>
<keyword evidence="2" id="KW-1185">Reference proteome</keyword>
<evidence type="ECO:0000313" key="2">
    <source>
        <dbReference type="Proteomes" id="UP000234882"/>
    </source>
</evidence>
<gene>
    <name evidence="1" type="ORF">CYR75_15375</name>
</gene>
<organism evidence="1 2">
    <name type="scientific">Paracoccus jeotgali</name>
    <dbReference type="NCBI Taxonomy" id="2065379"/>
    <lineage>
        <taxon>Bacteria</taxon>
        <taxon>Pseudomonadati</taxon>
        <taxon>Pseudomonadota</taxon>
        <taxon>Alphaproteobacteria</taxon>
        <taxon>Rhodobacterales</taxon>
        <taxon>Paracoccaceae</taxon>
        <taxon>Paracoccus</taxon>
    </lineage>
</organism>
<evidence type="ECO:0000313" key="1">
    <source>
        <dbReference type="EMBL" id="AUM75803.1"/>
    </source>
</evidence>
<dbReference type="RefSeq" id="WP_101501141.1">
    <property type="nucleotide sequence ID" value="NZ_CP025584.1"/>
</dbReference>
<geneLocation type="plasmid" evidence="2">
    <name>pcba4604-01</name>
</geneLocation>
<dbReference type="EMBL" id="CP025584">
    <property type="protein sequence ID" value="AUM75803.1"/>
    <property type="molecule type" value="Genomic_DNA"/>
</dbReference>